<evidence type="ECO:0000256" key="7">
    <source>
        <dbReference type="ARBA" id="ARBA00023326"/>
    </source>
</evidence>
<evidence type="ECO:0000256" key="3">
    <source>
        <dbReference type="ARBA" id="ARBA00022651"/>
    </source>
</evidence>
<evidence type="ECO:0000256" key="8">
    <source>
        <dbReference type="SAM" id="SignalP"/>
    </source>
</evidence>
<keyword evidence="10" id="KW-1185">Reference proteome</keyword>
<evidence type="ECO:0000256" key="1">
    <source>
        <dbReference type="ARBA" id="ARBA00004613"/>
    </source>
</evidence>
<dbReference type="Gene3D" id="3.40.50.1820">
    <property type="entry name" value="alpha/beta hydrolase"/>
    <property type="match status" value="1"/>
</dbReference>
<keyword evidence="3" id="KW-0858">Xylan degradation</keyword>
<organism evidence="9 10">
    <name type="scientific">Crossiella equi</name>
    <dbReference type="NCBI Taxonomy" id="130796"/>
    <lineage>
        <taxon>Bacteria</taxon>
        <taxon>Bacillati</taxon>
        <taxon>Actinomycetota</taxon>
        <taxon>Actinomycetes</taxon>
        <taxon>Pseudonocardiales</taxon>
        <taxon>Pseudonocardiaceae</taxon>
        <taxon>Crossiella</taxon>
    </lineage>
</organism>
<evidence type="ECO:0000313" key="9">
    <source>
        <dbReference type="EMBL" id="MBP2472610.1"/>
    </source>
</evidence>
<protein>
    <submittedName>
        <fullName evidence="9">Polyhydroxybutyrate depolymerase</fullName>
    </submittedName>
</protein>
<dbReference type="Pfam" id="PF10503">
    <property type="entry name" value="Esterase_PHB"/>
    <property type="match status" value="1"/>
</dbReference>
<reference evidence="9 10" key="1">
    <citation type="submission" date="2021-03" db="EMBL/GenBank/DDBJ databases">
        <title>Sequencing the genomes of 1000 actinobacteria strains.</title>
        <authorList>
            <person name="Klenk H.-P."/>
        </authorList>
    </citation>
    <scope>NUCLEOTIDE SEQUENCE [LARGE SCALE GENOMIC DNA]</scope>
    <source>
        <strain evidence="9 10">DSM 44580</strain>
    </source>
</reference>
<accession>A0ABS5A7R2</accession>
<comment type="subcellular location">
    <subcellularLocation>
        <location evidence="1">Secreted</location>
    </subcellularLocation>
</comment>
<dbReference type="SUPFAM" id="SSF53474">
    <property type="entry name" value="alpha/beta-Hydrolases"/>
    <property type="match status" value="1"/>
</dbReference>
<dbReference type="Proteomes" id="UP001519363">
    <property type="component" value="Unassembled WGS sequence"/>
</dbReference>
<dbReference type="InterPro" id="IPR043595">
    <property type="entry name" value="FaeB/C/D"/>
</dbReference>
<keyword evidence="2" id="KW-0964">Secreted</keyword>
<keyword evidence="6" id="KW-0119">Carbohydrate metabolism</keyword>
<comment type="caution">
    <text evidence="9">The sequence shown here is derived from an EMBL/GenBank/DDBJ whole genome shotgun (WGS) entry which is preliminary data.</text>
</comment>
<keyword evidence="5" id="KW-0378">Hydrolase</keyword>
<dbReference type="RefSeq" id="WP_086783335.1">
    <property type="nucleotide sequence ID" value="NZ_JAGIOO010000001.1"/>
</dbReference>
<keyword evidence="4 8" id="KW-0732">Signal</keyword>
<evidence type="ECO:0000256" key="2">
    <source>
        <dbReference type="ARBA" id="ARBA00022525"/>
    </source>
</evidence>
<name>A0ABS5A7R2_9PSEU</name>
<evidence type="ECO:0000256" key="4">
    <source>
        <dbReference type="ARBA" id="ARBA00022729"/>
    </source>
</evidence>
<evidence type="ECO:0000313" key="10">
    <source>
        <dbReference type="Proteomes" id="UP001519363"/>
    </source>
</evidence>
<dbReference type="InterPro" id="IPR029058">
    <property type="entry name" value="AB_hydrolase_fold"/>
</dbReference>
<sequence>MSRTSRLLAVAALCATAAATLVVPASASPWGATRSCAKPAPQAEGTSVLHEISSGGRERTYQLHLPEGYSGKTDWPLVLAYHGRGNTGAGTEEFSKLSTLPAVVAYPNGVVGTGEGERQAWQGAPYSAPGVDDVAFTRDLLDKLQAQLCTDAGRVYATGKSNGAGFTAILACRLASRITAIAPVAGAFYGTGEPPCRPSRPVPVIEFHGSADVTVPYTGDEERGLPGIRDWVSAWAKRDGCRTTRPDTQTGTDITTSTWTGCKDDVQVKHVRVTEGGHTWPGADVYSGGGVTTQTIEAHEVLWRFVRDYRLPC</sequence>
<dbReference type="InterPro" id="IPR010126">
    <property type="entry name" value="Esterase_phb"/>
</dbReference>
<dbReference type="PANTHER" id="PTHR38050:SF2">
    <property type="entry name" value="FERULOYL ESTERASE C-RELATED"/>
    <property type="match status" value="1"/>
</dbReference>
<keyword evidence="7" id="KW-0624">Polysaccharide degradation</keyword>
<feature type="chain" id="PRO_5045443545" evidence="8">
    <location>
        <begin position="28"/>
        <end position="313"/>
    </location>
</feature>
<evidence type="ECO:0000256" key="5">
    <source>
        <dbReference type="ARBA" id="ARBA00022801"/>
    </source>
</evidence>
<dbReference type="PANTHER" id="PTHR38050">
    <property type="match status" value="1"/>
</dbReference>
<proteinExistence type="predicted"/>
<dbReference type="EMBL" id="JAGIOO010000001">
    <property type="protein sequence ID" value="MBP2472610.1"/>
    <property type="molecule type" value="Genomic_DNA"/>
</dbReference>
<evidence type="ECO:0000256" key="6">
    <source>
        <dbReference type="ARBA" id="ARBA00023277"/>
    </source>
</evidence>
<feature type="signal peptide" evidence="8">
    <location>
        <begin position="1"/>
        <end position="27"/>
    </location>
</feature>
<gene>
    <name evidence="9" type="ORF">JOF53_001482</name>
</gene>